<organism evidence="1">
    <name type="scientific">Alexandrium monilatum</name>
    <dbReference type="NCBI Taxonomy" id="311494"/>
    <lineage>
        <taxon>Eukaryota</taxon>
        <taxon>Sar</taxon>
        <taxon>Alveolata</taxon>
        <taxon>Dinophyceae</taxon>
        <taxon>Gonyaulacales</taxon>
        <taxon>Pyrocystaceae</taxon>
        <taxon>Alexandrium</taxon>
    </lineage>
</organism>
<sequence>MAVRASPDAPEILLSLDSEVLRRVCAHVGLHFSGLGAAGRALHRSGRINNRLQKKMLQLDIATAYIRHASVLLACAFIEEAFAALDLRQVGGVDLDEWTERLGQLGLSKPEEAELLFDLAVGAQGGWPHDATVEPSVTLKD</sequence>
<reference evidence="1" key="1">
    <citation type="submission" date="2021-01" db="EMBL/GenBank/DDBJ databases">
        <authorList>
            <person name="Corre E."/>
            <person name="Pelletier E."/>
            <person name="Niang G."/>
            <person name="Scheremetjew M."/>
            <person name="Finn R."/>
            <person name="Kale V."/>
            <person name="Holt S."/>
            <person name="Cochrane G."/>
            <person name="Meng A."/>
            <person name="Brown T."/>
            <person name="Cohen L."/>
        </authorList>
    </citation>
    <scope>NUCLEOTIDE SEQUENCE</scope>
    <source>
        <strain evidence="1">CCMP3105</strain>
    </source>
</reference>
<dbReference type="AlphaFoldDB" id="A0A7S4V481"/>
<evidence type="ECO:0000313" key="1">
    <source>
        <dbReference type="EMBL" id="CAE4563449.1"/>
    </source>
</evidence>
<gene>
    <name evidence="1" type="ORF">AMON00008_LOCUS3068</name>
</gene>
<dbReference type="EMBL" id="HBNR01004583">
    <property type="protein sequence ID" value="CAE4563449.1"/>
    <property type="molecule type" value="Transcribed_RNA"/>
</dbReference>
<name>A0A7S4V481_9DINO</name>
<protein>
    <recommendedName>
        <fullName evidence="2">EF-hand domain-containing protein</fullName>
    </recommendedName>
</protein>
<accession>A0A7S4V481</accession>
<evidence type="ECO:0008006" key="2">
    <source>
        <dbReference type="Google" id="ProtNLM"/>
    </source>
</evidence>
<proteinExistence type="predicted"/>